<evidence type="ECO:0000313" key="4">
    <source>
        <dbReference type="EMBL" id="ADD46379.1"/>
    </source>
</evidence>
<dbReference type="PANTHER" id="PTHR10884:SF14">
    <property type="entry name" value="NADH DEHYDROGENASE [UBIQUINONE] IRON-SULFUR PROTEIN 3, MITOCHONDRIAL"/>
    <property type="match status" value="1"/>
</dbReference>
<feature type="domain" description="NADH:ubiquinone oxidoreductase 30kDa subunit" evidence="2">
    <location>
        <begin position="48"/>
        <end position="158"/>
    </location>
</feature>
<protein>
    <submittedName>
        <fullName evidence="3">NADH dehydrogenase subunit 9</fullName>
    </submittedName>
</protein>
<comment type="similarity">
    <text evidence="1">Belongs to the complex I 30 kDa subunit family.</text>
</comment>
<dbReference type="PANTHER" id="PTHR10884">
    <property type="entry name" value="NADH DEHYDROGENASE UBIQUINONE IRON-SULFUR PROTEIN 3"/>
    <property type="match status" value="1"/>
</dbReference>
<gene>
    <name evidence="3" type="primary">nad9</name>
    <name evidence="3" type="ORF">PROLAC_002</name>
    <name evidence="4" type="ORF">PROLAC_087</name>
</gene>
<reference evidence="3" key="1">
    <citation type="journal article" date="2010" name="Genome Biol. Evol.">
        <title>A linear molecule with two large inverted repeats: the mitochondrial genome of the stramenopile Proteromonas lacertae.</title>
        <authorList>
            <person name="Perez-Brocal V."/>
            <person name="Shahar-Golan R."/>
            <person name="Clark C.G."/>
        </authorList>
    </citation>
    <scope>NUCLEOTIDE SEQUENCE</scope>
</reference>
<proteinExistence type="inferred from homology"/>
<dbReference type="RefSeq" id="YP_003795203.1">
    <property type="nucleotide sequence ID" value="NC_014338.1"/>
</dbReference>
<dbReference type="EMBL" id="GU563431">
    <property type="protein sequence ID" value="ADD46341.1"/>
    <property type="molecule type" value="Genomic_DNA"/>
</dbReference>
<organism evidence="3">
    <name type="scientific">Proteromonas lacertae</name>
    <name type="common">Stramenopile</name>
    <name type="synonym">Monocercomonoides lacertae</name>
    <dbReference type="NCBI Taxonomy" id="42746"/>
    <lineage>
        <taxon>Eukaryota</taxon>
        <taxon>Sar</taxon>
        <taxon>Stramenopiles</taxon>
        <taxon>Bigyra</taxon>
        <taxon>Opalozoa</taxon>
        <taxon>Opalinata</taxon>
        <taxon>Proteromonadidae</taxon>
        <taxon>Proteromonas</taxon>
    </lineage>
</organism>
<dbReference type="InterPro" id="IPR001268">
    <property type="entry name" value="NADH_UbQ_OxRdtase_30kDa_su"/>
</dbReference>
<keyword evidence="3" id="KW-0496">Mitochondrion</keyword>
<dbReference type="Pfam" id="PF00329">
    <property type="entry name" value="Complex1_30kDa"/>
    <property type="match status" value="1"/>
</dbReference>
<evidence type="ECO:0000259" key="2">
    <source>
        <dbReference type="Pfam" id="PF00329"/>
    </source>
</evidence>
<dbReference type="GeneID" id="9480862"/>
<evidence type="ECO:0000313" key="3">
    <source>
        <dbReference type="EMBL" id="ADD46341.1"/>
    </source>
</evidence>
<dbReference type="GO" id="GO:0008137">
    <property type="term" value="F:NADH dehydrogenase (ubiquinone) activity"/>
    <property type="evidence" value="ECO:0007669"/>
    <property type="project" value="InterPro"/>
</dbReference>
<dbReference type="GeneID" id="9480777"/>
<dbReference type="AlphaFoldDB" id="E2E9Y6"/>
<evidence type="ECO:0000256" key="1">
    <source>
        <dbReference type="ARBA" id="ARBA00007569"/>
    </source>
</evidence>
<geneLocation type="mitochondrion" evidence="3"/>
<accession>E2E9Y6</accession>
<dbReference type="RefSeq" id="YP_003795241.1">
    <property type="nucleotide sequence ID" value="NC_014338.1"/>
</dbReference>
<sequence length="195" mass="23069">MDFFLNYSILKINFCYSLIRLLPRTLNTVVARGRDIVITIVHFYLYIFLNFLNKNTFCLFKVLCDMTAVDWPVRVHRFDVVYNLLSIQYNSRIRIKTVIGQGSPIISACLTYSNANWFEREIWDLFGILFYFHPNMCRILTDYGFIGHALRKDFPVVGFFDVSYSLKTHSVIRENINNINDKKNFVCDTPWLVNF</sequence>
<name>E2E9Y6_PROLC</name>
<dbReference type="EMBL" id="GU563431">
    <property type="protein sequence ID" value="ADD46379.1"/>
    <property type="molecule type" value="Genomic_DNA"/>
</dbReference>
<dbReference type="SUPFAM" id="SSF143243">
    <property type="entry name" value="Nqo5-like"/>
    <property type="match status" value="1"/>
</dbReference>
<dbReference type="InterPro" id="IPR037232">
    <property type="entry name" value="NADH_quin_OxRdtase_su_C/D-like"/>
</dbReference>
<dbReference type="Gene3D" id="3.30.460.80">
    <property type="entry name" value="NADH:ubiquinone oxidoreductase, 30kDa subunit"/>
    <property type="match status" value="1"/>
</dbReference>